<evidence type="ECO:0000313" key="1">
    <source>
        <dbReference type="EMBL" id="CAG8673409.1"/>
    </source>
</evidence>
<dbReference type="InterPro" id="IPR013761">
    <property type="entry name" value="SAM/pointed_sf"/>
</dbReference>
<comment type="caution">
    <text evidence="1">The sequence shown here is derived from an EMBL/GenBank/DDBJ whole genome shotgun (WGS) entry which is preliminary data.</text>
</comment>
<keyword evidence="2" id="KW-1185">Reference proteome</keyword>
<dbReference type="Proteomes" id="UP000789831">
    <property type="component" value="Unassembled WGS sequence"/>
</dbReference>
<sequence>MSSMSTPATGNDPFTLIEKIKKYNTDELVGFLQAENLGLDEDDLKIIRSKKVTGRVFFKLTENKLEKWGMPSGSALTIADLINELKDNENEPPSKRMKVEDEDVKVQYHLFLITFLGITQYPTSVWTCPFVLDTMGFLRLYGPVHCGTPAADAWKEGLARRLGLTLTNFDHWTHINCLEYLAKVCEHLTSEDRNEIISQYKAQLRSISSSPWTLRRVRNKAIKLAECADDSFKRKNTVSFFERLDIQ</sequence>
<dbReference type="Gene3D" id="1.10.150.50">
    <property type="entry name" value="Transcription Factor, Ets-1"/>
    <property type="match status" value="1"/>
</dbReference>
<reference evidence="1" key="1">
    <citation type="submission" date="2021-06" db="EMBL/GenBank/DDBJ databases">
        <authorList>
            <person name="Kallberg Y."/>
            <person name="Tangrot J."/>
            <person name="Rosling A."/>
        </authorList>
    </citation>
    <scope>NUCLEOTIDE SEQUENCE</scope>
    <source>
        <strain evidence="1">MT106</strain>
    </source>
</reference>
<dbReference type="OrthoDB" id="2307897at2759"/>
<gene>
    <name evidence="1" type="ORF">AGERDE_LOCUS12360</name>
</gene>
<dbReference type="EMBL" id="CAJVPL010008217">
    <property type="protein sequence ID" value="CAG8673409.1"/>
    <property type="molecule type" value="Genomic_DNA"/>
</dbReference>
<accession>A0A9N9ECW3</accession>
<proteinExistence type="predicted"/>
<name>A0A9N9ECW3_9GLOM</name>
<feature type="non-terminal residue" evidence="1">
    <location>
        <position position="247"/>
    </location>
</feature>
<organism evidence="1 2">
    <name type="scientific">Ambispora gerdemannii</name>
    <dbReference type="NCBI Taxonomy" id="144530"/>
    <lineage>
        <taxon>Eukaryota</taxon>
        <taxon>Fungi</taxon>
        <taxon>Fungi incertae sedis</taxon>
        <taxon>Mucoromycota</taxon>
        <taxon>Glomeromycotina</taxon>
        <taxon>Glomeromycetes</taxon>
        <taxon>Archaeosporales</taxon>
        <taxon>Ambisporaceae</taxon>
        <taxon>Ambispora</taxon>
    </lineage>
</organism>
<evidence type="ECO:0000313" key="2">
    <source>
        <dbReference type="Proteomes" id="UP000789831"/>
    </source>
</evidence>
<dbReference type="AlphaFoldDB" id="A0A9N9ECW3"/>
<protein>
    <submittedName>
        <fullName evidence="1">11770_t:CDS:1</fullName>
    </submittedName>
</protein>